<dbReference type="Pfam" id="PF13807">
    <property type="entry name" value="GNVR"/>
    <property type="match status" value="1"/>
</dbReference>
<keyword evidence="4" id="KW-0547">Nucleotide-binding</keyword>
<proteinExistence type="predicted"/>
<organism evidence="13 14">
    <name type="scientific">Enhygromyxa salina</name>
    <dbReference type="NCBI Taxonomy" id="215803"/>
    <lineage>
        <taxon>Bacteria</taxon>
        <taxon>Pseudomonadati</taxon>
        <taxon>Myxococcota</taxon>
        <taxon>Polyangia</taxon>
        <taxon>Nannocystales</taxon>
        <taxon>Nannocystaceae</taxon>
        <taxon>Enhygromyxa</taxon>
    </lineage>
</organism>
<keyword evidence="7 10" id="KW-0472">Membrane</keyword>
<dbReference type="Pfam" id="PF10609">
    <property type="entry name" value="ParA"/>
    <property type="match status" value="1"/>
</dbReference>
<gene>
    <name evidence="13" type="ORF">ENSA7_50130</name>
</gene>
<accession>A0A2S9YIE1</accession>
<dbReference type="InterPro" id="IPR005702">
    <property type="entry name" value="Wzc-like_C"/>
</dbReference>
<dbReference type="GO" id="GO:0004713">
    <property type="term" value="F:protein tyrosine kinase activity"/>
    <property type="evidence" value="ECO:0007669"/>
    <property type="project" value="TreeGrafter"/>
</dbReference>
<feature type="coiled-coil region" evidence="8">
    <location>
        <begin position="364"/>
        <end position="422"/>
    </location>
</feature>
<dbReference type="Pfam" id="PF02706">
    <property type="entry name" value="Wzz"/>
    <property type="match status" value="1"/>
</dbReference>
<evidence type="ECO:0000259" key="12">
    <source>
        <dbReference type="Pfam" id="PF13807"/>
    </source>
</evidence>
<dbReference type="InterPro" id="IPR050445">
    <property type="entry name" value="Bact_polysacc_biosynth/exp"/>
</dbReference>
<feature type="transmembrane region" description="Helical" evidence="10">
    <location>
        <begin position="52"/>
        <end position="73"/>
    </location>
</feature>
<dbReference type="Gene3D" id="3.40.50.300">
    <property type="entry name" value="P-loop containing nucleotide triphosphate hydrolases"/>
    <property type="match status" value="1"/>
</dbReference>
<evidence type="ECO:0000256" key="2">
    <source>
        <dbReference type="ARBA" id="ARBA00022475"/>
    </source>
</evidence>
<dbReference type="EC" id="2.7.10.-" evidence="13"/>
<dbReference type="EMBL" id="PVNL01000101">
    <property type="protein sequence ID" value="PRQ04840.1"/>
    <property type="molecule type" value="Genomic_DNA"/>
</dbReference>
<reference evidence="13 14" key="1">
    <citation type="submission" date="2018-03" db="EMBL/GenBank/DDBJ databases">
        <title>Draft Genome Sequences of the Obligatory Marine Myxobacteria Enhygromyxa salina SWB007.</title>
        <authorList>
            <person name="Poehlein A."/>
            <person name="Moghaddam J.A."/>
            <person name="Harms H."/>
            <person name="Alanjari M."/>
            <person name="Koenig G.M."/>
            <person name="Daniel R."/>
            <person name="Schaeberle T.F."/>
        </authorList>
    </citation>
    <scope>NUCLEOTIDE SEQUENCE [LARGE SCALE GENOMIC DNA]</scope>
    <source>
        <strain evidence="13 14">SWB007</strain>
    </source>
</reference>
<evidence type="ECO:0000256" key="7">
    <source>
        <dbReference type="ARBA" id="ARBA00023136"/>
    </source>
</evidence>
<evidence type="ECO:0000256" key="4">
    <source>
        <dbReference type="ARBA" id="ARBA00022741"/>
    </source>
</evidence>
<keyword evidence="6 10" id="KW-1133">Transmembrane helix</keyword>
<dbReference type="AlphaFoldDB" id="A0A2S9YIE1"/>
<evidence type="ECO:0000259" key="11">
    <source>
        <dbReference type="Pfam" id="PF02706"/>
    </source>
</evidence>
<feature type="coiled-coil region" evidence="8">
    <location>
        <begin position="221"/>
        <end position="248"/>
    </location>
</feature>
<evidence type="ECO:0000256" key="5">
    <source>
        <dbReference type="ARBA" id="ARBA00022840"/>
    </source>
</evidence>
<feature type="domain" description="Polysaccharide chain length determinant N-terminal" evidence="11">
    <location>
        <begin position="41"/>
        <end position="132"/>
    </location>
</feature>
<dbReference type="InterPro" id="IPR003856">
    <property type="entry name" value="LPS_length_determ_N"/>
</dbReference>
<evidence type="ECO:0000313" key="14">
    <source>
        <dbReference type="Proteomes" id="UP000238823"/>
    </source>
</evidence>
<keyword evidence="8" id="KW-0175">Coiled coil</keyword>
<evidence type="ECO:0000256" key="10">
    <source>
        <dbReference type="SAM" id="Phobius"/>
    </source>
</evidence>
<dbReference type="PANTHER" id="PTHR32309:SF13">
    <property type="entry name" value="FERRIC ENTEROBACTIN TRANSPORT PROTEIN FEPE"/>
    <property type="match status" value="1"/>
</dbReference>
<feature type="transmembrane region" description="Helical" evidence="10">
    <location>
        <begin position="456"/>
        <end position="476"/>
    </location>
</feature>
<feature type="region of interest" description="Disordered" evidence="9">
    <location>
        <begin position="1"/>
        <end position="32"/>
    </location>
</feature>
<evidence type="ECO:0000256" key="3">
    <source>
        <dbReference type="ARBA" id="ARBA00022692"/>
    </source>
</evidence>
<dbReference type="SUPFAM" id="SSF52540">
    <property type="entry name" value="P-loop containing nucleoside triphosphate hydrolases"/>
    <property type="match status" value="1"/>
</dbReference>
<dbReference type="GO" id="GO:0005524">
    <property type="term" value="F:ATP binding"/>
    <property type="evidence" value="ECO:0007669"/>
    <property type="project" value="UniProtKB-KW"/>
</dbReference>
<sequence>MTQPPGSPRPYAAPRAGADRAITPRGGGEDDEGAKDALDALLELTSILGRRWLVVAVTTVLALATGVLAISLLQPQWRATATMVINPSGPQVLDDVRGVNEEQGTDRFAFKQYFETQREIISSRKVQEAALARLGLADDPTFLGTDGIRDADLRDEAEAGIDPVTRLQSMITIEEVRGSRVMAISAEYPDPTLARDIANEVAKAYLAHINRRRSDTGDKAQTDLQAELASANADLQAAEQALEQFKREHRITSISLEDRQNLIAQGISTLTASAKAAQADRIGIEAVYRQAKKLREQGSLAGASLLSSGERIIFDRMLAERLEAEREFNDIDLRYGQKHPQWRKSQRRVELIEERIDGESKAMIRTIEARYKAAAETEQKLEAALTAERDDAIELGRLEPAYRQLERETQNAADAYAKLRSRTDDIGVSNRVEIPPVEVLDFATLPERPVRPRKPLLLAIAAIAGLSLGAVFAVIIDLRDHRIRSVADLERALSAFGLPTLGQLPLLPADPALGVGNVRAQRRRRDLYSHLFPQSLMAERCRGIRTSLAFMTSKADSLVLLVTSPASAEGKSSTAMNLAVSYCQAKKKVCLVDADMRRPRLHQVFPSVVGKEDYGLATVLQGEHLLVDALQGQLEGAPETLQVLTCGRVPENPAELLESPACRKTMAELRERFDVVIIDSPPALPVTDPLILAPQVDGVIVVARCRSTTWTDIQRALTQLRQGDNNLLGVILNELDARDEGRRYSSEYYTYRPHEEATEGV</sequence>
<dbReference type="PANTHER" id="PTHR32309">
    <property type="entry name" value="TYROSINE-PROTEIN KINASE"/>
    <property type="match status" value="1"/>
</dbReference>
<dbReference type="NCBIfam" id="TIGR01007">
    <property type="entry name" value="eps_fam"/>
    <property type="match status" value="1"/>
</dbReference>
<name>A0A2S9YIE1_9BACT</name>
<dbReference type="InterPro" id="IPR032807">
    <property type="entry name" value="GNVR"/>
</dbReference>
<dbReference type="Proteomes" id="UP000238823">
    <property type="component" value="Unassembled WGS sequence"/>
</dbReference>
<comment type="subcellular location">
    <subcellularLocation>
        <location evidence="1">Cell membrane</location>
        <topology evidence="1">Multi-pass membrane protein</topology>
    </subcellularLocation>
</comment>
<keyword evidence="5" id="KW-0067">ATP-binding</keyword>
<evidence type="ECO:0000256" key="6">
    <source>
        <dbReference type="ARBA" id="ARBA00022989"/>
    </source>
</evidence>
<keyword evidence="3 10" id="KW-0812">Transmembrane</keyword>
<dbReference type="CDD" id="cd05387">
    <property type="entry name" value="BY-kinase"/>
    <property type="match status" value="1"/>
</dbReference>
<dbReference type="InterPro" id="IPR027417">
    <property type="entry name" value="P-loop_NTPase"/>
</dbReference>
<comment type="caution">
    <text evidence="13">The sequence shown here is derived from an EMBL/GenBank/DDBJ whole genome shotgun (WGS) entry which is preliminary data.</text>
</comment>
<feature type="domain" description="Tyrosine-protein kinase G-rich" evidence="12">
    <location>
        <begin position="404"/>
        <end position="474"/>
    </location>
</feature>
<evidence type="ECO:0000256" key="8">
    <source>
        <dbReference type="SAM" id="Coils"/>
    </source>
</evidence>
<dbReference type="GO" id="GO:0005886">
    <property type="term" value="C:plasma membrane"/>
    <property type="evidence" value="ECO:0007669"/>
    <property type="project" value="UniProtKB-SubCell"/>
</dbReference>
<dbReference type="RefSeq" id="WP_181234090.1">
    <property type="nucleotide sequence ID" value="NZ_PVNL01000101.1"/>
</dbReference>
<evidence type="ECO:0000256" key="9">
    <source>
        <dbReference type="SAM" id="MobiDB-lite"/>
    </source>
</evidence>
<evidence type="ECO:0000256" key="1">
    <source>
        <dbReference type="ARBA" id="ARBA00004651"/>
    </source>
</evidence>
<keyword evidence="13" id="KW-0808">Transferase</keyword>
<keyword evidence="2" id="KW-1003">Cell membrane</keyword>
<dbReference type="InterPro" id="IPR033756">
    <property type="entry name" value="YlxH/NBP35"/>
</dbReference>
<keyword evidence="13" id="KW-0418">Kinase</keyword>
<evidence type="ECO:0000313" key="13">
    <source>
        <dbReference type="EMBL" id="PRQ04840.1"/>
    </source>
</evidence>
<protein>
    <submittedName>
        <fullName evidence="13">Putative tyrosine-protein kinase in cps region</fullName>
        <ecNumber evidence="13">2.7.10.-</ecNumber>
    </submittedName>
</protein>